<dbReference type="EMBL" id="JAFLWD010000034">
    <property type="protein sequence ID" value="MBO0441331.1"/>
    <property type="molecule type" value="Genomic_DNA"/>
</dbReference>
<evidence type="ECO:0000313" key="1">
    <source>
        <dbReference type="EMBL" id="MBO0441331.1"/>
    </source>
</evidence>
<reference evidence="1 2" key="1">
    <citation type="submission" date="2021-03" db="EMBL/GenBank/DDBJ databases">
        <title>Enterococcal diversity collection.</title>
        <authorList>
            <person name="Gilmore M.S."/>
            <person name="Schwartzman J."/>
            <person name="Van Tyne D."/>
            <person name="Martin M."/>
            <person name="Earl A.M."/>
            <person name="Manson A.L."/>
            <person name="Straub T."/>
            <person name="Salamzade R."/>
            <person name="Saavedra J."/>
            <person name="Lebreton F."/>
            <person name="Prichula J."/>
            <person name="Schaufler K."/>
            <person name="Gaca A."/>
            <person name="Sgardioli B."/>
            <person name="Wagenaar J."/>
            <person name="Strong T."/>
        </authorList>
    </citation>
    <scope>NUCLEOTIDE SEQUENCE [LARGE SCALE GENOMIC DNA]</scope>
    <source>
        <strain evidence="1 2">DIV0869a</strain>
    </source>
</reference>
<dbReference type="Pfam" id="PF08820">
    <property type="entry name" value="DUF1803"/>
    <property type="match status" value="1"/>
</dbReference>
<organism evidence="1 2">
    <name type="scientific">Candidatus Enterococcus ikei</name>
    <dbReference type="NCBI Taxonomy" id="2815326"/>
    <lineage>
        <taxon>Bacteria</taxon>
        <taxon>Bacillati</taxon>
        <taxon>Bacillota</taxon>
        <taxon>Bacilli</taxon>
        <taxon>Lactobacillales</taxon>
        <taxon>Enterococcaceae</taxon>
        <taxon>Enterococcus</taxon>
    </lineage>
</organism>
<proteinExistence type="predicted"/>
<dbReference type="RefSeq" id="WP_207113342.1">
    <property type="nucleotide sequence ID" value="NZ_JAFLWD010000034.1"/>
</dbReference>
<dbReference type="InterPro" id="IPR014924">
    <property type="entry name" value="DUF1803"/>
</dbReference>
<keyword evidence="2" id="KW-1185">Reference proteome</keyword>
<evidence type="ECO:0000313" key="2">
    <source>
        <dbReference type="Proteomes" id="UP000664632"/>
    </source>
</evidence>
<name>A0ABS3H1C9_9ENTE</name>
<gene>
    <name evidence="1" type="ORF">JZO69_13250</name>
</gene>
<comment type="caution">
    <text evidence="1">The sequence shown here is derived from an EMBL/GenBank/DDBJ whole genome shotgun (WGS) entry which is preliminary data.</text>
</comment>
<dbReference type="Proteomes" id="UP000664632">
    <property type="component" value="Unassembled WGS sequence"/>
</dbReference>
<sequence length="312" mass="36720">MENVTYYFGSTSHQEPLNKLVSDPLLKQLVTYFFERKEQEVMLRQIKTDIPTDSNIELYLDKLIKNNLLERKNRRYTLTFPIYSERTFQITVPNSITTSIHRIIEEDANLSYFIFGEWLWAVLFDEETEDYFFGVDHSLNNSPNFLNKVEVGDSTLHFVSIFRENQMPFDLANYFSLLSKGQAIPKQFEPLQKLIGDVDLNYFIPQVQKLLRSVKRNKSVSKKINIFQEALLLTQDLKKSEEGKLILAVPMIEKDAPSEAIQEILEQLKVELCALWATIENRNQRLFFKKQLYCSLFDDCLTQINSFSYFKR</sequence>
<accession>A0ABS3H1C9</accession>
<protein>
    <submittedName>
        <fullName evidence="1">DUF1803 domain-containing protein</fullName>
    </submittedName>
</protein>